<gene>
    <name evidence="1" type="ORF">RIF29_16854</name>
</gene>
<accession>A0AAN9FG08</accession>
<keyword evidence="2" id="KW-1185">Reference proteome</keyword>
<proteinExistence type="predicted"/>
<sequence>MGVGVGHSRQTSSWLVQQGNNCSAHCLPSLGNNVLVLKAHYSSKSSQQRKFLRHHCAVAANTGISAWLLWRQGIARQLMEQIDFFAIQESKCEQVDDRLCHSLWGTDNCGWSFNPSICRFESLINLWDSRKFTMQNTFSDISFSGVYLLSNDGQCLMLMIRITLSVWWGDFNDVLCREERVGLPVNSGMMKNLECNQFISSTNLIDIPLCSKKFTCVSPYGNALSRLDKILVSDESSDHLHEGE</sequence>
<dbReference type="AlphaFoldDB" id="A0AAN9FG08"/>
<evidence type="ECO:0000313" key="1">
    <source>
        <dbReference type="EMBL" id="KAK7275732.1"/>
    </source>
</evidence>
<comment type="caution">
    <text evidence="1">The sequence shown here is derived from an EMBL/GenBank/DDBJ whole genome shotgun (WGS) entry which is preliminary data.</text>
</comment>
<organism evidence="1 2">
    <name type="scientific">Crotalaria pallida</name>
    <name type="common">Smooth rattlebox</name>
    <name type="synonym">Crotalaria striata</name>
    <dbReference type="NCBI Taxonomy" id="3830"/>
    <lineage>
        <taxon>Eukaryota</taxon>
        <taxon>Viridiplantae</taxon>
        <taxon>Streptophyta</taxon>
        <taxon>Embryophyta</taxon>
        <taxon>Tracheophyta</taxon>
        <taxon>Spermatophyta</taxon>
        <taxon>Magnoliopsida</taxon>
        <taxon>eudicotyledons</taxon>
        <taxon>Gunneridae</taxon>
        <taxon>Pentapetalae</taxon>
        <taxon>rosids</taxon>
        <taxon>fabids</taxon>
        <taxon>Fabales</taxon>
        <taxon>Fabaceae</taxon>
        <taxon>Papilionoideae</taxon>
        <taxon>50 kb inversion clade</taxon>
        <taxon>genistoids sensu lato</taxon>
        <taxon>core genistoids</taxon>
        <taxon>Crotalarieae</taxon>
        <taxon>Crotalaria</taxon>
    </lineage>
</organism>
<protein>
    <submittedName>
        <fullName evidence="1">Uncharacterized protein</fullName>
    </submittedName>
</protein>
<evidence type="ECO:0000313" key="2">
    <source>
        <dbReference type="Proteomes" id="UP001372338"/>
    </source>
</evidence>
<dbReference type="Gene3D" id="3.60.10.10">
    <property type="entry name" value="Endonuclease/exonuclease/phosphatase"/>
    <property type="match status" value="1"/>
</dbReference>
<dbReference type="SUPFAM" id="SSF56219">
    <property type="entry name" value="DNase I-like"/>
    <property type="match status" value="1"/>
</dbReference>
<reference evidence="1 2" key="1">
    <citation type="submission" date="2024-01" db="EMBL/GenBank/DDBJ databases">
        <title>The genomes of 5 underutilized Papilionoideae crops provide insights into root nodulation and disease resistanc.</title>
        <authorList>
            <person name="Yuan L."/>
        </authorList>
    </citation>
    <scope>NUCLEOTIDE SEQUENCE [LARGE SCALE GENOMIC DNA]</scope>
    <source>
        <strain evidence="1">ZHUSHIDOU_FW_LH</strain>
        <tissue evidence="1">Leaf</tissue>
    </source>
</reference>
<dbReference type="Proteomes" id="UP001372338">
    <property type="component" value="Unassembled WGS sequence"/>
</dbReference>
<name>A0AAN9FG08_CROPI</name>
<dbReference type="EMBL" id="JAYWIO010000003">
    <property type="protein sequence ID" value="KAK7275732.1"/>
    <property type="molecule type" value="Genomic_DNA"/>
</dbReference>
<dbReference type="InterPro" id="IPR036691">
    <property type="entry name" value="Endo/exonu/phosph_ase_sf"/>
</dbReference>